<dbReference type="InterPro" id="IPR036397">
    <property type="entry name" value="RNaseH_sf"/>
</dbReference>
<dbReference type="GO" id="GO:0003676">
    <property type="term" value="F:nucleic acid binding"/>
    <property type="evidence" value="ECO:0007669"/>
    <property type="project" value="InterPro"/>
</dbReference>
<dbReference type="InterPro" id="IPR038717">
    <property type="entry name" value="Tc1-like_DDE_dom"/>
</dbReference>
<sequence>MDTNAAFVEALYTEIKEADVYKNDFADKKIVVVFDNAPAPSQTEVPVPAHDDLVLLPLRPYSSMCNPIENCFSALKAHIKQYLALMRDEMNRPRTQPTSSGPRIS</sequence>
<comment type="caution">
    <text evidence="3">The sequence shown here is derived from an EMBL/GenBank/DDBJ whole genome shotgun (WGS) entry which is preliminary data.</text>
</comment>
<evidence type="ECO:0000259" key="1">
    <source>
        <dbReference type="Pfam" id="PF13358"/>
    </source>
</evidence>
<name>A0A6A3WBU3_9STRA</name>
<gene>
    <name evidence="3" type="ORF">PF002_g27076</name>
    <name evidence="2" type="ORF">PF005_g26556</name>
</gene>
<organism evidence="3 5">
    <name type="scientific">Phytophthora fragariae</name>
    <dbReference type="NCBI Taxonomy" id="53985"/>
    <lineage>
        <taxon>Eukaryota</taxon>
        <taxon>Sar</taxon>
        <taxon>Stramenopiles</taxon>
        <taxon>Oomycota</taxon>
        <taxon>Peronosporomycetes</taxon>
        <taxon>Peronosporales</taxon>
        <taxon>Peronosporaceae</taxon>
        <taxon>Phytophthora</taxon>
    </lineage>
</organism>
<evidence type="ECO:0000313" key="4">
    <source>
        <dbReference type="Proteomes" id="UP000433483"/>
    </source>
</evidence>
<dbReference type="Proteomes" id="UP000440367">
    <property type="component" value="Unassembled WGS sequence"/>
</dbReference>
<reference evidence="4 5" key="1">
    <citation type="submission" date="2018-08" db="EMBL/GenBank/DDBJ databases">
        <title>Genomic investigation of the strawberry pathogen Phytophthora fragariae indicates pathogenicity is determined by transcriptional variation in three key races.</title>
        <authorList>
            <person name="Adams T.M."/>
            <person name="Armitage A.D."/>
            <person name="Sobczyk M.K."/>
            <person name="Bates H.J."/>
            <person name="Dunwell J.M."/>
            <person name="Nellist C.F."/>
            <person name="Harrison R.J."/>
        </authorList>
    </citation>
    <scope>NUCLEOTIDE SEQUENCE [LARGE SCALE GENOMIC DNA]</scope>
    <source>
        <strain evidence="3 5">BC-1</strain>
        <strain evidence="2 4">NOV-27</strain>
    </source>
</reference>
<evidence type="ECO:0000313" key="2">
    <source>
        <dbReference type="EMBL" id="KAE9172771.1"/>
    </source>
</evidence>
<dbReference type="EMBL" id="QXGB01003102">
    <property type="protein sequence ID" value="KAE9172771.1"/>
    <property type="molecule type" value="Genomic_DNA"/>
</dbReference>
<dbReference type="OrthoDB" id="114395at2759"/>
<dbReference type="Pfam" id="PF13358">
    <property type="entry name" value="DDE_3"/>
    <property type="match status" value="1"/>
</dbReference>
<accession>A0A6A3WBU3</accession>
<dbReference type="Gene3D" id="3.30.420.10">
    <property type="entry name" value="Ribonuclease H-like superfamily/Ribonuclease H"/>
    <property type="match status" value="1"/>
</dbReference>
<feature type="domain" description="Tc1-like transposase DDE" evidence="1">
    <location>
        <begin position="7"/>
        <end position="81"/>
    </location>
</feature>
<protein>
    <recommendedName>
        <fullName evidence="1">Tc1-like transposase DDE domain-containing protein</fullName>
    </recommendedName>
</protein>
<dbReference type="EMBL" id="QXGD01002966">
    <property type="protein sequence ID" value="KAE9182138.1"/>
    <property type="molecule type" value="Genomic_DNA"/>
</dbReference>
<dbReference type="AlphaFoldDB" id="A0A6A3WBU3"/>
<dbReference type="Proteomes" id="UP000433483">
    <property type="component" value="Unassembled WGS sequence"/>
</dbReference>
<proteinExistence type="predicted"/>
<evidence type="ECO:0000313" key="5">
    <source>
        <dbReference type="Proteomes" id="UP000440367"/>
    </source>
</evidence>
<evidence type="ECO:0000313" key="3">
    <source>
        <dbReference type="EMBL" id="KAE9182138.1"/>
    </source>
</evidence>
<keyword evidence="4" id="KW-1185">Reference proteome</keyword>